<keyword evidence="10" id="KW-1185">Reference proteome</keyword>
<feature type="transmembrane region" description="Helical" evidence="7">
    <location>
        <begin position="342"/>
        <end position="364"/>
    </location>
</feature>
<feature type="transmembrane region" description="Helical" evidence="7">
    <location>
        <begin position="370"/>
        <end position="387"/>
    </location>
</feature>
<dbReference type="InterPro" id="IPR020846">
    <property type="entry name" value="MFS_dom"/>
</dbReference>
<dbReference type="Gene3D" id="1.20.1250.20">
    <property type="entry name" value="MFS general substrate transporter like domains"/>
    <property type="match status" value="2"/>
</dbReference>
<feature type="transmembrane region" description="Helical" evidence="7">
    <location>
        <begin position="82"/>
        <end position="101"/>
    </location>
</feature>
<dbReference type="GO" id="GO:0005886">
    <property type="term" value="C:plasma membrane"/>
    <property type="evidence" value="ECO:0007669"/>
    <property type="project" value="UniProtKB-SubCell"/>
</dbReference>
<keyword evidence="4 7" id="KW-0812">Transmembrane</keyword>
<dbReference type="AlphaFoldDB" id="A0A089LJV8"/>
<feature type="domain" description="Major facilitator superfamily (MFS) profile" evidence="8">
    <location>
        <begin position="16"/>
        <end position="390"/>
    </location>
</feature>
<evidence type="ECO:0000256" key="3">
    <source>
        <dbReference type="ARBA" id="ARBA00022475"/>
    </source>
</evidence>
<proteinExistence type="predicted"/>
<keyword evidence="6 7" id="KW-0472">Membrane</keyword>
<feature type="transmembrane region" description="Helical" evidence="7">
    <location>
        <begin position="248"/>
        <end position="267"/>
    </location>
</feature>
<dbReference type="GO" id="GO:0022857">
    <property type="term" value="F:transmembrane transporter activity"/>
    <property type="evidence" value="ECO:0007669"/>
    <property type="project" value="InterPro"/>
</dbReference>
<evidence type="ECO:0000256" key="4">
    <source>
        <dbReference type="ARBA" id="ARBA00022692"/>
    </source>
</evidence>
<keyword evidence="3" id="KW-1003">Cell membrane</keyword>
<feature type="transmembrane region" description="Helical" evidence="7">
    <location>
        <begin position="168"/>
        <end position="194"/>
    </location>
</feature>
<accession>A0A089LJV8</accession>
<evidence type="ECO:0000313" key="9">
    <source>
        <dbReference type="EMBL" id="AIQ59438.1"/>
    </source>
</evidence>
<dbReference type="HOGENOM" id="CLU_001265_61_2_9"/>
<evidence type="ECO:0000313" key="10">
    <source>
        <dbReference type="Proteomes" id="UP000029518"/>
    </source>
</evidence>
<dbReference type="PROSITE" id="PS50850">
    <property type="entry name" value="MFS"/>
    <property type="match status" value="1"/>
</dbReference>
<feature type="transmembrane region" description="Helical" evidence="7">
    <location>
        <begin position="12"/>
        <end position="35"/>
    </location>
</feature>
<gene>
    <name evidence="9" type="ORF">PBOR_22700</name>
</gene>
<evidence type="ECO:0000256" key="5">
    <source>
        <dbReference type="ARBA" id="ARBA00022989"/>
    </source>
</evidence>
<dbReference type="SUPFAM" id="SSF103473">
    <property type="entry name" value="MFS general substrate transporter"/>
    <property type="match status" value="1"/>
</dbReference>
<dbReference type="PANTHER" id="PTHR43124">
    <property type="entry name" value="PURINE EFFLUX PUMP PBUE"/>
    <property type="match status" value="1"/>
</dbReference>
<dbReference type="CDD" id="cd17324">
    <property type="entry name" value="MFS_NepI_like"/>
    <property type="match status" value="1"/>
</dbReference>
<feature type="transmembrane region" description="Helical" evidence="7">
    <location>
        <begin position="141"/>
        <end position="162"/>
    </location>
</feature>
<dbReference type="KEGG" id="pbd:PBOR_22700"/>
<evidence type="ECO:0000259" key="8">
    <source>
        <dbReference type="PROSITE" id="PS50850"/>
    </source>
</evidence>
<feature type="transmembrane region" description="Helical" evidence="7">
    <location>
        <begin position="107"/>
        <end position="129"/>
    </location>
</feature>
<evidence type="ECO:0000256" key="6">
    <source>
        <dbReference type="ARBA" id="ARBA00023136"/>
    </source>
</evidence>
<feature type="transmembrane region" description="Helical" evidence="7">
    <location>
        <begin position="55"/>
        <end position="75"/>
    </location>
</feature>
<dbReference type="InterPro" id="IPR011701">
    <property type="entry name" value="MFS"/>
</dbReference>
<comment type="subcellular location">
    <subcellularLocation>
        <location evidence="1">Cell membrane</location>
        <topology evidence="1">Multi-pass membrane protein</topology>
    </subcellularLocation>
</comment>
<reference evidence="9" key="1">
    <citation type="submission" date="2014-08" db="EMBL/GenBank/DDBJ databases">
        <title>Comparative genomics of the Paenibacillus odorifer group.</title>
        <authorList>
            <person name="den Bakker H.C."/>
            <person name="Tsai Y.-C.Y.-C."/>
            <person name="Martin N."/>
            <person name="Korlach J."/>
            <person name="Wiedmann M."/>
        </authorList>
    </citation>
    <scope>NUCLEOTIDE SEQUENCE [LARGE SCALE GENOMIC DNA]</scope>
    <source>
        <strain evidence="9">DSM 13188</strain>
    </source>
</reference>
<dbReference type="PANTHER" id="PTHR43124:SF8">
    <property type="entry name" value="INNER MEMBRANE TRANSPORT PROTEIN YDHP"/>
    <property type="match status" value="1"/>
</dbReference>
<dbReference type="InterPro" id="IPR036259">
    <property type="entry name" value="MFS_trans_sf"/>
</dbReference>
<keyword evidence="2" id="KW-0813">Transport</keyword>
<dbReference type="Proteomes" id="UP000029518">
    <property type="component" value="Chromosome"/>
</dbReference>
<protein>
    <submittedName>
        <fullName evidence="9">Arabinose transporter permease</fullName>
    </submittedName>
</protein>
<organism evidence="9 10">
    <name type="scientific">Paenibacillus borealis</name>
    <dbReference type="NCBI Taxonomy" id="160799"/>
    <lineage>
        <taxon>Bacteria</taxon>
        <taxon>Bacillati</taxon>
        <taxon>Bacillota</taxon>
        <taxon>Bacilli</taxon>
        <taxon>Bacillales</taxon>
        <taxon>Paenibacillaceae</taxon>
        <taxon>Paenibacillus</taxon>
    </lineage>
</organism>
<evidence type="ECO:0000256" key="7">
    <source>
        <dbReference type="SAM" id="Phobius"/>
    </source>
</evidence>
<feature type="transmembrane region" description="Helical" evidence="7">
    <location>
        <begin position="214"/>
        <end position="236"/>
    </location>
</feature>
<keyword evidence="5 7" id="KW-1133">Transmembrane helix</keyword>
<feature type="transmembrane region" description="Helical" evidence="7">
    <location>
        <begin position="303"/>
        <end position="321"/>
    </location>
</feature>
<evidence type="ECO:0000256" key="1">
    <source>
        <dbReference type="ARBA" id="ARBA00004651"/>
    </source>
</evidence>
<evidence type="ECO:0000256" key="2">
    <source>
        <dbReference type="ARBA" id="ARBA00022448"/>
    </source>
</evidence>
<sequence length="406" mass="42494">MTKPVPSPGKERFPLSLLVLTLGAFAIGMTEFIIMGLLPNVASDLGVTISQAGQLITSYALGVAIGAPVLTVFTHRLPQKKLLVILMGIFIFGNAVSVIAPTYPLLIIARVLTAFAHGTFLGVGTIIAARLVRPEKRAGAVSIVLAGLTVANIIGVPFGTFIGQQLGWRASFGAITVLGIISLFGIIRFIPVIVQEQTANLAEQVRGLVNPRVLLILLTGALGCGSLFALFTYITPILEDITGFAEHSVTWILVLFGLGVTLGNIAGGKLADWKLMPSLIVNFAVLAGIIALFPLTLHHPVLAIVNVFLWGIAAFGIMPGIQLRIMNLAHKAPLLATTSSHSALNLGNAAGAYLGGVTINTLGIASIPRLASGLAVLALCGAWLSYLSTRNDKSEHRLAAEIGKSA</sequence>
<dbReference type="InterPro" id="IPR050189">
    <property type="entry name" value="MFS_Efflux_Transporters"/>
</dbReference>
<name>A0A089LJV8_PAEBO</name>
<dbReference type="EMBL" id="CP009285">
    <property type="protein sequence ID" value="AIQ59438.1"/>
    <property type="molecule type" value="Genomic_DNA"/>
</dbReference>
<dbReference type="Pfam" id="PF07690">
    <property type="entry name" value="MFS_1"/>
    <property type="match status" value="1"/>
</dbReference>
<feature type="transmembrane region" description="Helical" evidence="7">
    <location>
        <begin position="279"/>
        <end position="297"/>
    </location>
</feature>